<dbReference type="Proteomes" id="UP000006286">
    <property type="component" value="Chromosome"/>
</dbReference>
<evidence type="ECO:0000313" key="2">
    <source>
        <dbReference type="Proteomes" id="UP000006286"/>
    </source>
</evidence>
<evidence type="ECO:0000313" key="1">
    <source>
        <dbReference type="EMBL" id="AFT71370.1"/>
    </source>
</evidence>
<gene>
    <name evidence="1" type="ordered locus">B5T_03103</name>
</gene>
<dbReference type="EMBL" id="CP003466">
    <property type="protein sequence ID" value="AFT71370.1"/>
    <property type="molecule type" value="Genomic_DNA"/>
</dbReference>
<proteinExistence type="predicted"/>
<keyword evidence="2" id="KW-1185">Reference proteome</keyword>
<dbReference type="AlphaFoldDB" id="K0CGA7"/>
<sequence>MFPFGFGASVREPEAGLLDQRWAGSAKSAIMDGDFFDLL</sequence>
<name>K0CGA7_ALCDB</name>
<dbReference type="PATRIC" id="fig|930169.3.peg.3065"/>
<dbReference type="KEGG" id="adi:B5T_03103"/>
<protein>
    <submittedName>
        <fullName evidence="1">Uncharacterized protein</fullName>
    </submittedName>
</protein>
<reference evidence="1 2" key="1">
    <citation type="journal article" date="2012" name="J. Bacteriol.">
        <title>Complete genome sequence of Alcanivorax dieselolei type strain B5.</title>
        <authorList>
            <person name="Lai Q."/>
            <person name="Li W."/>
            <person name="Shao Z."/>
        </authorList>
    </citation>
    <scope>NUCLEOTIDE SEQUENCE [LARGE SCALE GENOMIC DNA]</scope>
    <source>
        <strain evidence="2">DSM 16502 / CGMCC 1.3690 / B-5</strain>
    </source>
</reference>
<dbReference type="STRING" id="930169.B5T_03103"/>
<organism evidence="1 2">
    <name type="scientific">Alcanivorax dieselolei (strain DSM 16502 / CGMCC 1.3690 / MCCC 1A00001 / B-5)</name>
    <name type="common">Alloalcanivorax dieselolei</name>
    <dbReference type="NCBI Taxonomy" id="930169"/>
    <lineage>
        <taxon>Bacteria</taxon>
        <taxon>Pseudomonadati</taxon>
        <taxon>Pseudomonadota</taxon>
        <taxon>Gammaproteobacteria</taxon>
        <taxon>Oceanospirillales</taxon>
        <taxon>Alcanivoracaceae</taxon>
        <taxon>Alloalcanivorax</taxon>
    </lineage>
</organism>
<dbReference type="HOGENOM" id="CLU_3303622_0_0_6"/>
<accession>K0CGA7</accession>